<evidence type="ECO:0000313" key="3">
    <source>
        <dbReference type="EMBL" id="TMQ57479.1"/>
    </source>
</evidence>
<proteinExistence type="predicted"/>
<evidence type="ECO:0000313" key="4">
    <source>
        <dbReference type="Proteomes" id="UP000316852"/>
    </source>
</evidence>
<name>A0A538T1H4_UNCEI</name>
<organism evidence="3 4">
    <name type="scientific">Eiseniibacteriota bacterium</name>
    <dbReference type="NCBI Taxonomy" id="2212470"/>
    <lineage>
        <taxon>Bacteria</taxon>
        <taxon>Candidatus Eiseniibacteriota</taxon>
    </lineage>
</organism>
<evidence type="ECO:0000256" key="2">
    <source>
        <dbReference type="SAM" id="SignalP"/>
    </source>
</evidence>
<gene>
    <name evidence="3" type="ORF">E6K76_10305</name>
</gene>
<reference evidence="3 4" key="1">
    <citation type="journal article" date="2019" name="Nat. Microbiol.">
        <title>Mediterranean grassland soil C-N compound turnover is dependent on rainfall and depth, and is mediated by genomically divergent microorganisms.</title>
        <authorList>
            <person name="Diamond S."/>
            <person name="Andeer P.F."/>
            <person name="Li Z."/>
            <person name="Crits-Christoph A."/>
            <person name="Burstein D."/>
            <person name="Anantharaman K."/>
            <person name="Lane K.R."/>
            <person name="Thomas B.C."/>
            <person name="Pan C."/>
            <person name="Northen T.R."/>
            <person name="Banfield J.F."/>
        </authorList>
    </citation>
    <scope>NUCLEOTIDE SEQUENCE [LARGE SCALE GENOMIC DNA]</scope>
    <source>
        <strain evidence="3">WS_6</strain>
    </source>
</reference>
<dbReference type="AlphaFoldDB" id="A0A538T1H4"/>
<sequence>MKPSNHDTLALAALAAALLLAVAAAPTPPPATGSHQHEHGAAAKAPEGAGQRGAGKTMTIVGEVMDPACFLEAGPKSIGPGHYQCAIDCARSGQTLAIYDRDQDRIYFIAGELPGKNPNDPLMPYIHKKVDVLGTVYHRADAYGIVILKVTPHEDKTGGAAAGAPAGK</sequence>
<comment type="caution">
    <text evidence="3">The sequence shown here is derived from an EMBL/GenBank/DDBJ whole genome shotgun (WGS) entry which is preliminary data.</text>
</comment>
<feature type="chain" id="PRO_5022187938" evidence="2">
    <location>
        <begin position="25"/>
        <end position="168"/>
    </location>
</feature>
<feature type="region of interest" description="Disordered" evidence="1">
    <location>
        <begin position="27"/>
        <end position="54"/>
    </location>
</feature>
<feature type="signal peptide" evidence="2">
    <location>
        <begin position="1"/>
        <end position="24"/>
    </location>
</feature>
<keyword evidence="2" id="KW-0732">Signal</keyword>
<dbReference type="Proteomes" id="UP000316852">
    <property type="component" value="Unassembled WGS sequence"/>
</dbReference>
<dbReference type="EMBL" id="VBOW01000063">
    <property type="protein sequence ID" value="TMQ57479.1"/>
    <property type="molecule type" value="Genomic_DNA"/>
</dbReference>
<evidence type="ECO:0000256" key="1">
    <source>
        <dbReference type="SAM" id="MobiDB-lite"/>
    </source>
</evidence>
<accession>A0A538T1H4</accession>
<protein>
    <submittedName>
        <fullName evidence="3">Uncharacterized protein</fullName>
    </submittedName>
</protein>